<dbReference type="InterPro" id="IPR014030">
    <property type="entry name" value="Ketoacyl_synth_N"/>
</dbReference>
<keyword evidence="6" id="KW-0444">Lipid biosynthesis</keyword>
<dbReference type="PROSITE" id="PS00606">
    <property type="entry name" value="KS3_1"/>
    <property type="match status" value="1"/>
</dbReference>
<reference evidence="20 21" key="1">
    <citation type="submission" date="2023-07" db="EMBL/GenBank/DDBJ databases">
        <title>Sequencing the genomes of 1000 actinobacteria strains.</title>
        <authorList>
            <person name="Klenk H.-P."/>
        </authorList>
    </citation>
    <scope>NUCLEOTIDE SEQUENCE [LARGE SCALE GENOMIC DNA]</scope>
    <source>
        <strain evidence="20 21">DSM 44388</strain>
    </source>
</reference>
<evidence type="ECO:0000313" key="20">
    <source>
        <dbReference type="EMBL" id="MDP9828420.1"/>
    </source>
</evidence>
<evidence type="ECO:0000256" key="2">
    <source>
        <dbReference type="ARBA" id="ARBA00008467"/>
    </source>
</evidence>
<dbReference type="PROSITE" id="PS52004">
    <property type="entry name" value="KS3_2"/>
    <property type="match status" value="1"/>
</dbReference>
<dbReference type="Pfam" id="PF00109">
    <property type="entry name" value="ketoacyl-synt"/>
    <property type="match status" value="1"/>
</dbReference>
<dbReference type="SUPFAM" id="SSF53901">
    <property type="entry name" value="Thiolase-like"/>
    <property type="match status" value="2"/>
</dbReference>
<evidence type="ECO:0000256" key="12">
    <source>
        <dbReference type="ARBA" id="ARBA00039450"/>
    </source>
</evidence>
<evidence type="ECO:0000256" key="1">
    <source>
        <dbReference type="ARBA" id="ARBA00004496"/>
    </source>
</evidence>
<dbReference type="EC" id="2.3.1.41" evidence="4"/>
<name>A0ABT9P8D5_9ACTN</name>
<dbReference type="InterPro" id="IPR014031">
    <property type="entry name" value="Ketoacyl_synth_C"/>
</dbReference>
<dbReference type="InterPro" id="IPR020841">
    <property type="entry name" value="PKS_Beta-ketoAc_synthase_dom"/>
</dbReference>
<evidence type="ECO:0000256" key="15">
    <source>
        <dbReference type="ARBA" id="ARBA00048121"/>
    </source>
</evidence>
<keyword evidence="5" id="KW-0963">Cytoplasm</keyword>
<keyword evidence="8" id="KW-0276">Fatty acid metabolism</keyword>
<dbReference type="PANTHER" id="PTHR11712">
    <property type="entry name" value="POLYKETIDE SYNTHASE-RELATED"/>
    <property type="match status" value="1"/>
</dbReference>
<dbReference type="CDD" id="cd00834">
    <property type="entry name" value="KAS_I_II"/>
    <property type="match status" value="1"/>
</dbReference>
<evidence type="ECO:0000256" key="5">
    <source>
        <dbReference type="ARBA" id="ARBA00022490"/>
    </source>
</evidence>
<evidence type="ECO:0000256" key="11">
    <source>
        <dbReference type="ARBA" id="ARBA00023315"/>
    </source>
</evidence>
<keyword evidence="21" id="KW-1185">Reference proteome</keyword>
<evidence type="ECO:0000256" key="13">
    <source>
        <dbReference type="ARBA" id="ARBA00041620"/>
    </source>
</evidence>
<dbReference type="InterPro" id="IPR018201">
    <property type="entry name" value="Ketoacyl_synth_AS"/>
</dbReference>
<organism evidence="20 21">
    <name type="scientific">Kineosporia succinea</name>
    <dbReference type="NCBI Taxonomy" id="84632"/>
    <lineage>
        <taxon>Bacteria</taxon>
        <taxon>Bacillati</taxon>
        <taxon>Actinomycetota</taxon>
        <taxon>Actinomycetes</taxon>
        <taxon>Kineosporiales</taxon>
        <taxon>Kineosporiaceae</taxon>
        <taxon>Kineosporia</taxon>
    </lineage>
</organism>
<comment type="catalytic activity">
    <reaction evidence="16">
        <text>a fatty acyl-[ACP] + malonyl-[ACP] + H(+) = a 3-oxoacyl-[ACP] + holo-[ACP] + CO2</text>
        <dbReference type="Rhea" id="RHEA:22836"/>
        <dbReference type="Rhea" id="RHEA-COMP:9623"/>
        <dbReference type="Rhea" id="RHEA-COMP:9685"/>
        <dbReference type="Rhea" id="RHEA-COMP:9916"/>
        <dbReference type="Rhea" id="RHEA-COMP:14125"/>
        <dbReference type="ChEBI" id="CHEBI:15378"/>
        <dbReference type="ChEBI" id="CHEBI:16526"/>
        <dbReference type="ChEBI" id="CHEBI:64479"/>
        <dbReference type="ChEBI" id="CHEBI:78449"/>
        <dbReference type="ChEBI" id="CHEBI:78776"/>
        <dbReference type="ChEBI" id="CHEBI:138651"/>
        <dbReference type="EC" id="2.3.1.41"/>
    </reaction>
    <physiologicalReaction direction="left-to-right" evidence="16">
        <dbReference type="Rhea" id="RHEA:22837"/>
    </physiologicalReaction>
</comment>
<dbReference type="InterPro" id="IPR016039">
    <property type="entry name" value="Thiolase-like"/>
</dbReference>
<feature type="domain" description="Ketosynthase family 3 (KS3)" evidence="19">
    <location>
        <begin position="5"/>
        <end position="403"/>
    </location>
</feature>
<evidence type="ECO:0000256" key="3">
    <source>
        <dbReference type="ARBA" id="ARBA00011738"/>
    </source>
</evidence>
<keyword evidence="11 20" id="KW-0012">Acyltransferase</keyword>
<keyword evidence="9" id="KW-0443">Lipid metabolism</keyword>
<dbReference type="PANTHER" id="PTHR11712:SF306">
    <property type="entry name" value="3-OXOACYL-[ACYL-CARRIER-PROTEIN] SYNTHASE 1"/>
    <property type="match status" value="1"/>
</dbReference>
<comment type="similarity">
    <text evidence="2 17">Belongs to the thiolase-like superfamily. Beta-ketoacyl-ACP synthases family.</text>
</comment>
<proteinExistence type="inferred from homology"/>
<dbReference type="EMBL" id="JAUSQZ010000001">
    <property type="protein sequence ID" value="MDP9828420.1"/>
    <property type="molecule type" value="Genomic_DNA"/>
</dbReference>
<evidence type="ECO:0000259" key="19">
    <source>
        <dbReference type="PROSITE" id="PS52004"/>
    </source>
</evidence>
<keyword evidence="7 17" id="KW-0808">Transferase</keyword>
<evidence type="ECO:0000256" key="10">
    <source>
        <dbReference type="ARBA" id="ARBA00023160"/>
    </source>
</evidence>
<dbReference type="SMART" id="SM00825">
    <property type="entry name" value="PKS_KS"/>
    <property type="match status" value="1"/>
</dbReference>
<dbReference type="Proteomes" id="UP001235712">
    <property type="component" value="Unassembled WGS sequence"/>
</dbReference>
<sequence>MPEPLRRVAVTGLGVVSSLGIGVRDFTASVRAGRSGVSPISSFDASRYEARNAGEVRDFEPGRILRTLRPHEWGRSAQFAAAAARLAVGDSGIDPERLSAGTTGSGVGTASGEPSLQYEMAQRWSLSGGPGMSGRQVRAAGAGQLAAAVSTELGLHGEALTFGTACSASNYALGYGFDLIRTGQADFFLAGGADSVSRTTHHGFSMMGIVSEVERPFDLDRSGIVPAEGGVSLLLEPLDHAVARGARIYAEVLGYGLSCDAAHMVHPDVSSIARCYRNAHASAGVRPEQVDYVCAHGTGTIASDEAEILALREVFGDAPPPVSSIKSMLGHTMGASSGLGSVICCMAIHQGFVPPTATLEKVDPALGEGLDLPTGTARPARVDIAQNHGLAFGGNNAVVVLGRVR</sequence>
<evidence type="ECO:0000256" key="18">
    <source>
        <dbReference type="SAM" id="MobiDB-lite"/>
    </source>
</evidence>
<keyword evidence="10" id="KW-0275">Fatty acid biosynthesis</keyword>
<evidence type="ECO:0000256" key="8">
    <source>
        <dbReference type="ARBA" id="ARBA00022832"/>
    </source>
</evidence>
<dbReference type="GO" id="GO:0004315">
    <property type="term" value="F:3-oxoacyl-[acyl-carrier-protein] synthase activity"/>
    <property type="evidence" value="ECO:0007669"/>
    <property type="project" value="UniProtKB-EC"/>
</dbReference>
<comment type="catalytic activity">
    <reaction evidence="15">
        <text>(3Z)-decenoyl-[ACP] + malonyl-[ACP] + H(+) = 3-oxo-(5Z)-dodecenoyl-[ACP] + holo-[ACP] + CO2</text>
        <dbReference type="Rhea" id="RHEA:54940"/>
        <dbReference type="Rhea" id="RHEA-COMP:9623"/>
        <dbReference type="Rhea" id="RHEA-COMP:9685"/>
        <dbReference type="Rhea" id="RHEA-COMP:9927"/>
        <dbReference type="Rhea" id="RHEA-COMP:14042"/>
        <dbReference type="ChEBI" id="CHEBI:15378"/>
        <dbReference type="ChEBI" id="CHEBI:16526"/>
        <dbReference type="ChEBI" id="CHEBI:64479"/>
        <dbReference type="ChEBI" id="CHEBI:78449"/>
        <dbReference type="ChEBI" id="CHEBI:78798"/>
        <dbReference type="ChEBI" id="CHEBI:138410"/>
    </reaction>
    <physiologicalReaction direction="left-to-right" evidence="15">
        <dbReference type="Rhea" id="RHEA:54941"/>
    </physiologicalReaction>
</comment>
<comment type="caution">
    <text evidence="20">The sequence shown here is derived from an EMBL/GenBank/DDBJ whole genome shotgun (WGS) entry which is preliminary data.</text>
</comment>
<evidence type="ECO:0000256" key="7">
    <source>
        <dbReference type="ARBA" id="ARBA00022679"/>
    </source>
</evidence>
<accession>A0ABT9P8D5</accession>
<evidence type="ECO:0000256" key="6">
    <source>
        <dbReference type="ARBA" id="ARBA00022516"/>
    </source>
</evidence>
<feature type="region of interest" description="Disordered" evidence="18">
    <location>
        <begin position="94"/>
        <end position="113"/>
    </location>
</feature>
<dbReference type="Gene3D" id="3.40.47.10">
    <property type="match status" value="1"/>
</dbReference>
<evidence type="ECO:0000256" key="17">
    <source>
        <dbReference type="RuleBase" id="RU003694"/>
    </source>
</evidence>
<evidence type="ECO:0000256" key="14">
    <source>
        <dbReference type="ARBA" id="ARBA00042143"/>
    </source>
</evidence>
<comment type="subunit">
    <text evidence="3">Homodimer.</text>
</comment>
<dbReference type="Pfam" id="PF02801">
    <property type="entry name" value="Ketoacyl-synt_C"/>
    <property type="match status" value="1"/>
</dbReference>
<evidence type="ECO:0000256" key="9">
    <source>
        <dbReference type="ARBA" id="ARBA00023098"/>
    </source>
</evidence>
<gene>
    <name evidence="20" type="ORF">J2S57_004169</name>
</gene>
<comment type="subcellular location">
    <subcellularLocation>
        <location evidence="1">Cytoplasm</location>
    </subcellularLocation>
</comment>
<evidence type="ECO:0000313" key="21">
    <source>
        <dbReference type="Proteomes" id="UP001235712"/>
    </source>
</evidence>
<dbReference type="RefSeq" id="WP_307245584.1">
    <property type="nucleotide sequence ID" value="NZ_JAUSQZ010000001.1"/>
</dbReference>
<evidence type="ECO:0000256" key="4">
    <source>
        <dbReference type="ARBA" id="ARBA00013191"/>
    </source>
</evidence>
<protein>
    <recommendedName>
        <fullName evidence="12">3-oxoacyl-[acyl-carrier-protein] synthase 1</fullName>
        <ecNumber evidence="4">2.3.1.41</ecNumber>
    </recommendedName>
    <alternativeName>
        <fullName evidence="13">3-oxoacyl-[acyl-carrier-protein] synthase I</fullName>
    </alternativeName>
    <alternativeName>
        <fullName evidence="14">Beta-ketoacyl-ACP synthase I</fullName>
    </alternativeName>
</protein>
<evidence type="ECO:0000256" key="16">
    <source>
        <dbReference type="ARBA" id="ARBA00048506"/>
    </source>
</evidence>
<dbReference type="InterPro" id="IPR000794">
    <property type="entry name" value="Beta-ketoacyl_synthase"/>
</dbReference>